<feature type="region of interest" description="Disordered" evidence="1">
    <location>
        <begin position="35"/>
        <end position="70"/>
    </location>
</feature>
<feature type="compositionally biased region" description="Basic and acidic residues" evidence="1">
    <location>
        <begin position="54"/>
        <end position="70"/>
    </location>
</feature>
<keyword evidence="3" id="KW-1185">Reference proteome</keyword>
<dbReference type="Proteomes" id="UP000326396">
    <property type="component" value="Linkage Group LG2"/>
</dbReference>
<dbReference type="EMBL" id="SZYD01000012">
    <property type="protein sequence ID" value="KAD4585016.1"/>
    <property type="molecule type" value="Genomic_DNA"/>
</dbReference>
<accession>A0A5N6NAW5</accession>
<evidence type="ECO:0000313" key="2">
    <source>
        <dbReference type="EMBL" id="KAD4585016.1"/>
    </source>
</evidence>
<dbReference type="AlphaFoldDB" id="A0A5N6NAW5"/>
<comment type="caution">
    <text evidence="2">The sequence shown here is derived from an EMBL/GenBank/DDBJ whole genome shotgun (WGS) entry which is preliminary data.</text>
</comment>
<organism evidence="2 3">
    <name type="scientific">Mikania micrantha</name>
    <name type="common">bitter vine</name>
    <dbReference type="NCBI Taxonomy" id="192012"/>
    <lineage>
        <taxon>Eukaryota</taxon>
        <taxon>Viridiplantae</taxon>
        <taxon>Streptophyta</taxon>
        <taxon>Embryophyta</taxon>
        <taxon>Tracheophyta</taxon>
        <taxon>Spermatophyta</taxon>
        <taxon>Magnoliopsida</taxon>
        <taxon>eudicotyledons</taxon>
        <taxon>Gunneridae</taxon>
        <taxon>Pentapetalae</taxon>
        <taxon>asterids</taxon>
        <taxon>campanulids</taxon>
        <taxon>Asterales</taxon>
        <taxon>Asteraceae</taxon>
        <taxon>Asteroideae</taxon>
        <taxon>Heliantheae alliance</taxon>
        <taxon>Eupatorieae</taxon>
        <taxon>Mikania</taxon>
    </lineage>
</organism>
<feature type="region of interest" description="Disordered" evidence="1">
    <location>
        <begin position="84"/>
        <end position="109"/>
    </location>
</feature>
<sequence length="109" mass="12046">MQSEEVGAVEGKLNNQVKSKFLNFEFGATWSSFVNEGFRNNGSKNTQPVGSNRGESKPVQTEDRIREDEGVKADDLIKRVLASQATANGYGGNENRKRRASLIPFVSRP</sequence>
<proteinExistence type="predicted"/>
<feature type="compositionally biased region" description="Polar residues" evidence="1">
    <location>
        <begin position="35"/>
        <end position="50"/>
    </location>
</feature>
<protein>
    <submittedName>
        <fullName evidence="2">Uncharacterized protein</fullName>
    </submittedName>
</protein>
<evidence type="ECO:0000256" key="1">
    <source>
        <dbReference type="SAM" id="MobiDB-lite"/>
    </source>
</evidence>
<gene>
    <name evidence="2" type="ORF">E3N88_22617</name>
</gene>
<reference evidence="2 3" key="1">
    <citation type="submission" date="2019-05" db="EMBL/GenBank/DDBJ databases">
        <title>Mikania micrantha, genome provides insights into the molecular mechanism of rapid growth.</title>
        <authorList>
            <person name="Liu B."/>
        </authorList>
    </citation>
    <scope>NUCLEOTIDE SEQUENCE [LARGE SCALE GENOMIC DNA]</scope>
    <source>
        <strain evidence="2">NLD-2019</strain>
        <tissue evidence="2">Leaf</tissue>
    </source>
</reference>
<evidence type="ECO:0000313" key="3">
    <source>
        <dbReference type="Proteomes" id="UP000326396"/>
    </source>
</evidence>
<name>A0A5N6NAW5_9ASTR</name>